<reference evidence="1 2" key="1">
    <citation type="submission" date="2013-02" db="EMBL/GenBank/DDBJ databases">
        <title>phiNIT1 genome sequensing.</title>
        <authorList>
            <person name="Ozaki T."/>
            <person name="Kaneko J."/>
        </authorList>
    </citation>
    <scope>NUCLEOTIDE SEQUENCE [LARGE SCALE GENOMIC DNA]</scope>
    <source>
        <strain evidence="1">PhiNIT1</strain>
    </source>
</reference>
<evidence type="ECO:0000313" key="1">
    <source>
        <dbReference type="EMBL" id="BAN59518.1"/>
    </source>
</evidence>
<keyword evidence="2" id="KW-1185">Reference proteome</keyword>
<gene>
    <name evidence="1" type="primary">orf47</name>
</gene>
<dbReference type="KEGG" id="vg:16511512"/>
<dbReference type="RefSeq" id="YP_008318286.1">
    <property type="nucleotide sequence ID" value="NC_021856.1"/>
</dbReference>
<name>S6ANC6_9CAUD</name>
<sequence>MRHVLLTFLAAAYHTYLERHQPSQLRSGVHTGLHSDLLYRRYLISLL</sequence>
<accession>S6ANC6</accession>
<evidence type="ECO:0000313" key="2">
    <source>
        <dbReference type="Proteomes" id="UP000014701"/>
    </source>
</evidence>
<proteinExistence type="predicted"/>
<dbReference type="GeneID" id="16511512"/>
<dbReference type="EMBL" id="AP013029">
    <property type="protein sequence ID" value="BAN59518.1"/>
    <property type="molecule type" value="Genomic_DNA"/>
</dbReference>
<organism evidence="1 2">
    <name type="scientific">Bacillus phage phiNIT1</name>
    <dbReference type="NCBI Taxonomy" id="207656"/>
    <lineage>
        <taxon>Viruses</taxon>
        <taxon>Duplodnaviria</taxon>
        <taxon>Heunggongvirae</taxon>
        <taxon>Uroviricota</taxon>
        <taxon>Caudoviricetes</taxon>
        <taxon>Herelleviridae</taxon>
        <taxon>Bastillevirinae</taxon>
        <taxon>Nitunavirus</taxon>
        <taxon>Nitunavirus NIT1</taxon>
    </lineage>
</organism>
<protein>
    <submittedName>
        <fullName evidence="1">Uncharacterized protein</fullName>
    </submittedName>
</protein>
<dbReference type="Proteomes" id="UP000014701">
    <property type="component" value="Segment"/>
</dbReference>